<feature type="coiled-coil region" evidence="1">
    <location>
        <begin position="131"/>
        <end position="165"/>
    </location>
</feature>
<name>A0A4S8M6V5_DENBC</name>
<evidence type="ECO:0000313" key="4">
    <source>
        <dbReference type="Proteomes" id="UP000297245"/>
    </source>
</evidence>
<dbReference type="Proteomes" id="UP000297245">
    <property type="component" value="Unassembled WGS sequence"/>
</dbReference>
<keyword evidence="4" id="KW-1185">Reference proteome</keyword>
<dbReference type="AlphaFoldDB" id="A0A4S8M6V5"/>
<feature type="signal peptide" evidence="2">
    <location>
        <begin position="1"/>
        <end position="19"/>
    </location>
</feature>
<gene>
    <name evidence="3" type="ORF">K435DRAFT_796044</name>
</gene>
<protein>
    <submittedName>
        <fullName evidence="3">Uncharacterized protein</fullName>
    </submittedName>
</protein>
<sequence length="170" mass="19819">MYFIRLSALVALAVMGISALPTGDNSLSSRSGKYPPFPHVSCHTHWFQTIDAVLEENFKRGDRVSVIERGSSLEDNYKRSEELEENFKRAEESLVENFKRTDDVLEENFKARTNDLEENFRRGSDLEENFKARTNNLEENFKARVNDLEENFKRESNLEENFKRESVPSM</sequence>
<evidence type="ECO:0000256" key="1">
    <source>
        <dbReference type="SAM" id="Coils"/>
    </source>
</evidence>
<reference evidence="3 4" key="1">
    <citation type="journal article" date="2019" name="Nat. Ecol. Evol.">
        <title>Megaphylogeny resolves global patterns of mushroom evolution.</title>
        <authorList>
            <person name="Varga T."/>
            <person name="Krizsan K."/>
            <person name="Foldi C."/>
            <person name="Dima B."/>
            <person name="Sanchez-Garcia M."/>
            <person name="Sanchez-Ramirez S."/>
            <person name="Szollosi G.J."/>
            <person name="Szarkandi J.G."/>
            <person name="Papp V."/>
            <person name="Albert L."/>
            <person name="Andreopoulos W."/>
            <person name="Angelini C."/>
            <person name="Antonin V."/>
            <person name="Barry K.W."/>
            <person name="Bougher N.L."/>
            <person name="Buchanan P."/>
            <person name="Buyck B."/>
            <person name="Bense V."/>
            <person name="Catcheside P."/>
            <person name="Chovatia M."/>
            <person name="Cooper J."/>
            <person name="Damon W."/>
            <person name="Desjardin D."/>
            <person name="Finy P."/>
            <person name="Geml J."/>
            <person name="Haridas S."/>
            <person name="Hughes K."/>
            <person name="Justo A."/>
            <person name="Karasinski D."/>
            <person name="Kautmanova I."/>
            <person name="Kiss B."/>
            <person name="Kocsube S."/>
            <person name="Kotiranta H."/>
            <person name="LaButti K.M."/>
            <person name="Lechner B.E."/>
            <person name="Liimatainen K."/>
            <person name="Lipzen A."/>
            <person name="Lukacs Z."/>
            <person name="Mihaltcheva S."/>
            <person name="Morgado L.N."/>
            <person name="Niskanen T."/>
            <person name="Noordeloos M.E."/>
            <person name="Ohm R.A."/>
            <person name="Ortiz-Santana B."/>
            <person name="Ovrebo C."/>
            <person name="Racz N."/>
            <person name="Riley R."/>
            <person name="Savchenko A."/>
            <person name="Shiryaev A."/>
            <person name="Soop K."/>
            <person name="Spirin V."/>
            <person name="Szebenyi C."/>
            <person name="Tomsovsky M."/>
            <person name="Tulloss R.E."/>
            <person name="Uehling J."/>
            <person name="Grigoriev I.V."/>
            <person name="Vagvolgyi C."/>
            <person name="Papp T."/>
            <person name="Martin F.M."/>
            <person name="Miettinen O."/>
            <person name="Hibbett D.S."/>
            <person name="Nagy L.G."/>
        </authorList>
    </citation>
    <scope>NUCLEOTIDE SEQUENCE [LARGE SCALE GENOMIC DNA]</scope>
    <source>
        <strain evidence="3 4">CBS 962.96</strain>
    </source>
</reference>
<keyword evidence="2" id="KW-0732">Signal</keyword>
<dbReference type="EMBL" id="ML179144">
    <property type="protein sequence ID" value="THU98039.1"/>
    <property type="molecule type" value="Genomic_DNA"/>
</dbReference>
<dbReference type="OrthoDB" id="2357409at2759"/>
<proteinExistence type="predicted"/>
<evidence type="ECO:0000313" key="3">
    <source>
        <dbReference type="EMBL" id="THU98039.1"/>
    </source>
</evidence>
<evidence type="ECO:0000256" key="2">
    <source>
        <dbReference type="SAM" id="SignalP"/>
    </source>
</evidence>
<keyword evidence="1" id="KW-0175">Coiled coil</keyword>
<accession>A0A4S8M6V5</accession>
<feature type="coiled-coil region" evidence="1">
    <location>
        <begin position="73"/>
        <end position="100"/>
    </location>
</feature>
<feature type="chain" id="PRO_5020989046" evidence="2">
    <location>
        <begin position="20"/>
        <end position="170"/>
    </location>
</feature>
<organism evidence="3 4">
    <name type="scientific">Dendrothele bispora (strain CBS 962.96)</name>
    <dbReference type="NCBI Taxonomy" id="1314807"/>
    <lineage>
        <taxon>Eukaryota</taxon>
        <taxon>Fungi</taxon>
        <taxon>Dikarya</taxon>
        <taxon>Basidiomycota</taxon>
        <taxon>Agaricomycotina</taxon>
        <taxon>Agaricomycetes</taxon>
        <taxon>Agaricomycetidae</taxon>
        <taxon>Agaricales</taxon>
        <taxon>Agaricales incertae sedis</taxon>
        <taxon>Dendrothele</taxon>
    </lineage>
</organism>